<accession>A0ABU6A5J4</accession>
<dbReference type="RefSeq" id="WP_324264283.1">
    <property type="nucleotide sequence ID" value="NZ_JAWLNX010000002.1"/>
</dbReference>
<dbReference type="EMBL" id="JAWLNX010000002">
    <property type="protein sequence ID" value="MEB3366724.1"/>
    <property type="molecule type" value="Genomic_DNA"/>
</dbReference>
<evidence type="ECO:0000313" key="2">
    <source>
        <dbReference type="Proteomes" id="UP001327093"/>
    </source>
</evidence>
<comment type="caution">
    <text evidence="1">The sequence shown here is derived from an EMBL/GenBank/DDBJ whole genome shotgun (WGS) entry which is preliminary data.</text>
</comment>
<evidence type="ECO:0000313" key="1">
    <source>
        <dbReference type="EMBL" id="MEB3366724.1"/>
    </source>
</evidence>
<organism evidence="1 2">
    <name type="scientific">Saccharopolyspora mangrovi</name>
    <dbReference type="NCBI Taxonomy" id="3082379"/>
    <lineage>
        <taxon>Bacteria</taxon>
        <taxon>Bacillati</taxon>
        <taxon>Actinomycetota</taxon>
        <taxon>Actinomycetes</taxon>
        <taxon>Pseudonocardiales</taxon>
        <taxon>Pseudonocardiaceae</taxon>
        <taxon>Saccharopolyspora</taxon>
    </lineage>
</organism>
<name>A0ABU6A5J4_9PSEU</name>
<reference evidence="1 2" key="1">
    <citation type="submission" date="2023-10" db="EMBL/GenBank/DDBJ databases">
        <title>Saccharopolyspora sp. nov., isolated from mangrove soil.</title>
        <authorList>
            <person name="Lu Y."/>
            <person name="Liu W."/>
        </authorList>
    </citation>
    <scope>NUCLEOTIDE SEQUENCE [LARGE SCALE GENOMIC DNA]</scope>
    <source>
        <strain evidence="1 2">S2-29</strain>
    </source>
</reference>
<proteinExistence type="predicted"/>
<gene>
    <name evidence="1" type="ORF">R4I43_04855</name>
</gene>
<sequence>MLGRRYDCYLPDCITLVSHQRLGEKTLGNAYRRLRSGRRY</sequence>
<keyword evidence="2" id="KW-1185">Reference proteome</keyword>
<protein>
    <submittedName>
        <fullName evidence="1">Uncharacterized protein</fullName>
    </submittedName>
</protein>
<dbReference type="Proteomes" id="UP001327093">
    <property type="component" value="Unassembled WGS sequence"/>
</dbReference>